<dbReference type="AlphaFoldDB" id="A0A225B2T0"/>
<name>A0A225B2T0_TALAT</name>
<feature type="region of interest" description="Disordered" evidence="1">
    <location>
        <begin position="235"/>
        <end position="255"/>
    </location>
</feature>
<dbReference type="OrthoDB" id="4227422at2759"/>
<gene>
    <name evidence="2" type="ORF">UA08_02309</name>
</gene>
<dbReference type="EMBL" id="LFMY01000003">
    <property type="protein sequence ID" value="OKL62289.1"/>
    <property type="molecule type" value="Genomic_DNA"/>
</dbReference>
<dbReference type="RefSeq" id="XP_020122410.1">
    <property type="nucleotide sequence ID" value="XM_020264336.1"/>
</dbReference>
<evidence type="ECO:0000313" key="3">
    <source>
        <dbReference type="Proteomes" id="UP000214365"/>
    </source>
</evidence>
<organism evidence="2 3">
    <name type="scientific">Talaromyces atroroseus</name>
    <dbReference type="NCBI Taxonomy" id="1441469"/>
    <lineage>
        <taxon>Eukaryota</taxon>
        <taxon>Fungi</taxon>
        <taxon>Dikarya</taxon>
        <taxon>Ascomycota</taxon>
        <taxon>Pezizomycotina</taxon>
        <taxon>Eurotiomycetes</taxon>
        <taxon>Eurotiomycetidae</taxon>
        <taxon>Eurotiales</taxon>
        <taxon>Trichocomaceae</taxon>
        <taxon>Talaromyces</taxon>
        <taxon>Talaromyces sect. Trachyspermi</taxon>
    </lineage>
</organism>
<accession>A0A225B2T0</accession>
<keyword evidence="3" id="KW-1185">Reference proteome</keyword>
<comment type="caution">
    <text evidence="2">The sequence shown here is derived from an EMBL/GenBank/DDBJ whole genome shotgun (WGS) entry which is preliminary data.</text>
</comment>
<evidence type="ECO:0000256" key="1">
    <source>
        <dbReference type="SAM" id="MobiDB-lite"/>
    </source>
</evidence>
<protein>
    <submittedName>
        <fullName evidence="2">Uncharacterized protein</fullName>
    </submittedName>
</protein>
<dbReference type="STRING" id="1441469.A0A225B2T0"/>
<sequence length="284" mass="32618">MGIPNSFQREKLESLWSYVVSNKMKQELLKDNVVPQQLLDDKAILLVPHVFEDVHDFNWRCSVESLTPNMALPPVLFSPFKSLGDHPIDLDAMDPISRQAATTFVEYGSPDLSGYANTSPYSCPGYFSHRIQNWAEGAQIRRQIPPGDLNLTEFRGITPVHKYQGLLADSGFYDLWRDGWDTMIYEYDKEHFDAILLHVILLTSQGNKDYNGSMLRGELAVILTAMRNRAIQTVKHEEEQRQEEEEPEEASKESELIFSSEARFPLFDNPDFTVLKRKNLRFGT</sequence>
<reference evidence="2 3" key="1">
    <citation type="submission" date="2015-06" db="EMBL/GenBank/DDBJ databases">
        <title>Talaromyces atroroseus IBT 11181 draft genome.</title>
        <authorList>
            <person name="Rasmussen K.B."/>
            <person name="Rasmussen S."/>
            <person name="Petersen B."/>
            <person name="Sicheritz-Ponten T."/>
            <person name="Mortensen U.H."/>
            <person name="Thrane U."/>
        </authorList>
    </citation>
    <scope>NUCLEOTIDE SEQUENCE [LARGE SCALE GENOMIC DNA]</scope>
    <source>
        <strain evidence="2 3">IBT 11181</strain>
    </source>
</reference>
<proteinExistence type="predicted"/>
<dbReference type="GeneID" id="31002064"/>
<evidence type="ECO:0000313" key="2">
    <source>
        <dbReference type="EMBL" id="OKL62289.1"/>
    </source>
</evidence>
<dbReference type="Proteomes" id="UP000214365">
    <property type="component" value="Unassembled WGS sequence"/>
</dbReference>